<sequence>MVTQKIKILLFTRNLSRMYAERAAALSAQKQTIQQPPDAGVARYMHDAQAYSPMLSRMIANKDVENEAEDNDSGALLSCSSNGSEPGKTASTNVESCESTLDCLDCEHLSSPGNRHVFLVDATTSKNRDSVSSLGCSAHSDVCFYPNTENVNIVAGMANSRPDSQT</sequence>
<evidence type="ECO:0000313" key="3">
    <source>
        <dbReference type="Proteomes" id="UP001164746"/>
    </source>
</evidence>
<name>A0ABY7DS15_MYAAR</name>
<feature type="region of interest" description="Disordered" evidence="1">
    <location>
        <begin position="67"/>
        <end position="92"/>
    </location>
</feature>
<dbReference type="Proteomes" id="UP001164746">
    <property type="component" value="Chromosome 3"/>
</dbReference>
<feature type="compositionally biased region" description="Polar residues" evidence="1">
    <location>
        <begin position="78"/>
        <end position="92"/>
    </location>
</feature>
<organism evidence="2 3">
    <name type="scientific">Mya arenaria</name>
    <name type="common">Soft-shell clam</name>
    <dbReference type="NCBI Taxonomy" id="6604"/>
    <lineage>
        <taxon>Eukaryota</taxon>
        <taxon>Metazoa</taxon>
        <taxon>Spiralia</taxon>
        <taxon>Lophotrochozoa</taxon>
        <taxon>Mollusca</taxon>
        <taxon>Bivalvia</taxon>
        <taxon>Autobranchia</taxon>
        <taxon>Heteroconchia</taxon>
        <taxon>Euheterodonta</taxon>
        <taxon>Imparidentia</taxon>
        <taxon>Neoheterodontei</taxon>
        <taxon>Myida</taxon>
        <taxon>Myoidea</taxon>
        <taxon>Myidae</taxon>
        <taxon>Mya</taxon>
    </lineage>
</organism>
<accession>A0ABY7DS15</accession>
<dbReference type="EMBL" id="CP111014">
    <property type="protein sequence ID" value="WAR00502.1"/>
    <property type="molecule type" value="Genomic_DNA"/>
</dbReference>
<evidence type="ECO:0000313" key="2">
    <source>
        <dbReference type="EMBL" id="WAR00502.1"/>
    </source>
</evidence>
<gene>
    <name evidence="2" type="ORF">MAR_024874</name>
</gene>
<keyword evidence="3" id="KW-1185">Reference proteome</keyword>
<evidence type="ECO:0000256" key="1">
    <source>
        <dbReference type="SAM" id="MobiDB-lite"/>
    </source>
</evidence>
<protein>
    <submittedName>
        <fullName evidence="2">Uncharacterized protein</fullName>
    </submittedName>
</protein>
<reference evidence="2" key="1">
    <citation type="submission" date="2022-11" db="EMBL/GenBank/DDBJ databases">
        <title>Centuries of genome instability and evolution in soft-shell clam transmissible cancer (bioRxiv).</title>
        <authorList>
            <person name="Hart S.F.M."/>
            <person name="Yonemitsu M.A."/>
            <person name="Giersch R.M."/>
            <person name="Beal B.F."/>
            <person name="Arriagada G."/>
            <person name="Davis B.W."/>
            <person name="Ostrander E.A."/>
            <person name="Goff S.P."/>
            <person name="Metzger M.J."/>
        </authorList>
    </citation>
    <scope>NUCLEOTIDE SEQUENCE</scope>
    <source>
        <strain evidence="2">MELC-2E11</strain>
        <tissue evidence="2">Siphon/mantle</tissue>
    </source>
</reference>
<proteinExistence type="predicted"/>